<protein>
    <submittedName>
        <fullName evidence="10">Cation:proton antiporter</fullName>
    </submittedName>
</protein>
<name>A0ABV3B303_9ACTN</name>
<evidence type="ECO:0000256" key="4">
    <source>
        <dbReference type="ARBA" id="ARBA00022989"/>
    </source>
</evidence>
<evidence type="ECO:0000256" key="3">
    <source>
        <dbReference type="ARBA" id="ARBA00022692"/>
    </source>
</evidence>
<dbReference type="InterPro" id="IPR006153">
    <property type="entry name" value="Cation/H_exchanger_TM"/>
</dbReference>
<keyword evidence="3 8" id="KW-0812">Transmembrane</keyword>
<sequence length="466" mass="48248">MTNHQLTTLFLALALISLLAFGAGALARRLRQPPVIGEVLLGVLLGPTLLGEAVSGALFPDDVRPFLTALANLGVALFMFTVGAELDTGLLRGHRAVAGTVAAGSVVLPFGLGALLALHLFDSHPTADRTGFVLFMGAAMSVTAFPVLARILTDRGVRHTWLGAVALACAAIDDVLAWTLLAAVVALSGAATGSQWLLLLFVPYALLMFTAVGPALRRFLAGPWAADRGRSASTVVTLAGLLASAAFTEWIGLHFIFGAFLFGAIMPRRAARDTRDTRDTGDTRDMGDGPPDAAAQVPASPGRISERVSEQVSERVTGRVSHLNDLLLLPVFFVVAGLKVDLSGMDGGDLTELALILLVAVSGKFIGAFGAARATGLPGRPAAALAVLVNTRGLTELVILTVGLQLGSLDDRLYSSMVVMALVTTAMAGPLLHLILPTCPAAQDLPDAAPYPISTTRAQSGGESGT</sequence>
<keyword evidence="4 8" id="KW-1133">Transmembrane helix</keyword>
<accession>A0ABV3B303</accession>
<dbReference type="InterPro" id="IPR050794">
    <property type="entry name" value="CPA2_transporter"/>
</dbReference>
<dbReference type="Pfam" id="PF00999">
    <property type="entry name" value="Na_H_Exchanger"/>
    <property type="match status" value="2"/>
</dbReference>
<feature type="domain" description="Cation/H+ exchanger transmembrane" evidence="9">
    <location>
        <begin position="18"/>
        <end position="272"/>
    </location>
</feature>
<comment type="subcellular location">
    <subcellularLocation>
        <location evidence="1">Membrane</location>
        <topology evidence="1">Multi-pass membrane protein</topology>
    </subcellularLocation>
</comment>
<evidence type="ECO:0000256" key="7">
    <source>
        <dbReference type="SAM" id="MobiDB-lite"/>
    </source>
</evidence>
<organism evidence="10 11">
    <name type="scientific">Streptomyces neyagawaensis</name>
    <dbReference type="NCBI Taxonomy" id="42238"/>
    <lineage>
        <taxon>Bacteria</taxon>
        <taxon>Bacillati</taxon>
        <taxon>Actinomycetota</taxon>
        <taxon>Actinomycetes</taxon>
        <taxon>Kitasatosporales</taxon>
        <taxon>Streptomycetaceae</taxon>
        <taxon>Streptomyces</taxon>
    </lineage>
</organism>
<feature type="transmembrane region" description="Helical" evidence="8">
    <location>
        <begin position="413"/>
        <end position="436"/>
    </location>
</feature>
<feature type="domain" description="Cation/H+ exchanger transmembrane" evidence="9">
    <location>
        <begin position="311"/>
        <end position="436"/>
    </location>
</feature>
<evidence type="ECO:0000256" key="8">
    <source>
        <dbReference type="SAM" id="Phobius"/>
    </source>
</evidence>
<keyword evidence="2" id="KW-0813">Transport</keyword>
<reference evidence="10 11" key="1">
    <citation type="submission" date="2024-06" db="EMBL/GenBank/DDBJ databases">
        <title>The Natural Products Discovery Center: Release of the First 8490 Sequenced Strains for Exploring Actinobacteria Biosynthetic Diversity.</title>
        <authorList>
            <person name="Kalkreuter E."/>
            <person name="Kautsar S.A."/>
            <person name="Yang D."/>
            <person name="Bader C.D."/>
            <person name="Teijaro C.N."/>
            <person name="Fluegel L."/>
            <person name="Davis C.M."/>
            <person name="Simpson J.R."/>
            <person name="Lauterbach L."/>
            <person name="Steele A.D."/>
            <person name="Gui C."/>
            <person name="Meng S."/>
            <person name="Li G."/>
            <person name="Viehrig K."/>
            <person name="Ye F."/>
            <person name="Su P."/>
            <person name="Kiefer A.F."/>
            <person name="Nichols A."/>
            <person name="Cepeda A.J."/>
            <person name="Yan W."/>
            <person name="Fan B."/>
            <person name="Jiang Y."/>
            <person name="Adhikari A."/>
            <person name="Zheng C.-J."/>
            <person name="Schuster L."/>
            <person name="Cowan T.M."/>
            <person name="Smanski M.J."/>
            <person name="Chevrette M.G."/>
            <person name="De Carvalho L.P.S."/>
            <person name="Shen B."/>
        </authorList>
    </citation>
    <scope>NUCLEOTIDE SEQUENCE [LARGE SCALE GENOMIC DNA]</scope>
    <source>
        <strain evidence="10 11">NPDC046851</strain>
    </source>
</reference>
<dbReference type="InterPro" id="IPR038770">
    <property type="entry name" value="Na+/solute_symporter_sf"/>
</dbReference>
<feature type="transmembrane region" description="Helical" evidence="8">
    <location>
        <begin position="196"/>
        <end position="216"/>
    </location>
</feature>
<evidence type="ECO:0000259" key="9">
    <source>
        <dbReference type="Pfam" id="PF00999"/>
    </source>
</evidence>
<feature type="transmembrane region" description="Helical" evidence="8">
    <location>
        <begin position="384"/>
        <end position="407"/>
    </location>
</feature>
<evidence type="ECO:0000313" key="11">
    <source>
        <dbReference type="Proteomes" id="UP001551189"/>
    </source>
</evidence>
<dbReference type="RefSeq" id="WP_359697862.1">
    <property type="nucleotide sequence ID" value="NZ_JBEYXT010000109.1"/>
</dbReference>
<feature type="transmembrane region" description="Helical" evidence="8">
    <location>
        <begin position="39"/>
        <end position="59"/>
    </location>
</feature>
<gene>
    <name evidence="10" type="ORF">ABZ931_22755</name>
</gene>
<feature type="transmembrane region" description="Helical" evidence="8">
    <location>
        <begin position="96"/>
        <end position="118"/>
    </location>
</feature>
<dbReference type="Proteomes" id="UP001551189">
    <property type="component" value="Unassembled WGS sequence"/>
</dbReference>
<dbReference type="Gene3D" id="1.20.1530.20">
    <property type="match status" value="2"/>
</dbReference>
<evidence type="ECO:0000313" key="10">
    <source>
        <dbReference type="EMBL" id="MEU6803808.1"/>
    </source>
</evidence>
<evidence type="ECO:0000256" key="1">
    <source>
        <dbReference type="ARBA" id="ARBA00004141"/>
    </source>
</evidence>
<feature type="transmembrane region" description="Helical" evidence="8">
    <location>
        <begin position="353"/>
        <end position="372"/>
    </location>
</feature>
<feature type="transmembrane region" description="Helical" evidence="8">
    <location>
        <begin position="236"/>
        <end position="265"/>
    </location>
</feature>
<keyword evidence="5" id="KW-0406">Ion transport</keyword>
<feature type="transmembrane region" description="Helical" evidence="8">
    <location>
        <begin position="66"/>
        <end position="84"/>
    </location>
</feature>
<comment type="caution">
    <text evidence="10">The sequence shown here is derived from an EMBL/GenBank/DDBJ whole genome shotgun (WGS) entry which is preliminary data.</text>
</comment>
<evidence type="ECO:0000256" key="5">
    <source>
        <dbReference type="ARBA" id="ARBA00023065"/>
    </source>
</evidence>
<keyword evidence="11" id="KW-1185">Reference proteome</keyword>
<feature type="region of interest" description="Disordered" evidence="7">
    <location>
        <begin position="273"/>
        <end position="301"/>
    </location>
</feature>
<keyword evidence="6 8" id="KW-0472">Membrane</keyword>
<evidence type="ECO:0000256" key="2">
    <source>
        <dbReference type="ARBA" id="ARBA00022448"/>
    </source>
</evidence>
<feature type="transmembrane region" description="Helical" evidence="8">
    <location>
        <begin position="161"/>
        <end position="184"/>
    </location>
</feature>
<dbReference type="EMBL" id="JBEYXT010000109">
    <property type="protein sequence ID" value="MEU6803808.1"/>
    <property type="molecule type" value="Genomic_DNA"/>
</dbReference>
<evidence type="ECO:0000256" key="6">
    <source>
        <dbReference type="ARBA" id="ARBA00023136"/>
    </source>
</evidence>
<proteinExistence type="predicted"/>
<dbReference type="PANTHER" id="PTHR32468">
    <property type="entry name" value="CATION/H + ANTIPORTER"/>
    <property type="match status" value="1"/>
</dbReference>
<dbReference type="PANTHER" id="PTHR32468:SF0">
    <property type="entry name" value="K(+)_H(+) ANTIPORTER 1"/>
    <property type="match status" value="1"/>
</dbReference>
<feature type="transmembrane region" description="Helical" evidence="8">
    <location>
        <begin position="130"/>
        <end position="149"/>
    </location>
</feature>
<feature type="compositionally biased region" description="Basic and acidic residues" evidence="7">
    <location>
        <begin position="273"/>
        <end position="287"/>
    </location>
</feature>